<comment type="caution">
    <text evidence="1">The sequence shown here is derived from an EMBL/GenBank/DDBJ whole genome shotgun (WGS) entry which is preliminary data.</text>
</comment>
<evidence type="ECO:0000313" key="2">
    <source>
        <dbReference type="Proteomes" id="UP000075377"/>
    </source>
</evidence>
<dbReference type="Proteomes" id="UP000075377">
    <property type="component" value="Unassembled WGS sequence"/>
</dbReference>
<evidence type="ECO:0000313" key="1">
    <source>
        <dbReference type="EMBL" id="KXV72142.1"/>
    </source>
</evidence>
<accession>A0A149UW51</accession>
<sequence>MPKHARMTFRSRLISDKRSRLRLFEKQTFQSQRRLASKKKITSRYWPQSEIFAWDKKLPMGISIWLLE</sequence>
<dbReference type="PATRIC" id="fig|178901.14.peg.858"/>
<dbReference type="AlphaFoldDB" id="A0A149UW51"/>
<dbReference type="EMBL" id="LHZX01000162">
    <property type="protein sequence ID" value="KXV72142.1"/>
    <property type="molecule type" value="Genomic_DNA"/>
</dbReference>
<name>A0A149UW51_9PROT</name>
<proteinExistence type="predicted"/>
<protein>
    <submittedName>
        <fullName evidence="1">Uncharacterized protein</fullName>
    </submittedName>
</protein>
<gene>
    <name evidence="1" type="ORF">AD951_01310</name>
</gene>
<reference evidence="1 2" key="1">
    <citation type="submission" date="2015-06" db="EMBL/GenBank/DDBJ databases">
        <title>Improved classification and identification of acetic acid bacteria using matrix-assisted laser desorption/ionization time-of-flight mass spectrometry; Gluconobacter nephelii and Gluconobacter uchimurae are later heterotypic synonyms of Gluconobacter japonicus and Gluconobacter oxydans, respectively.</title>
        <authorList>
            <person name="Li L."/>
            <person name="Cleenwerck I."/>
            <person name="De Vuyst L."/>
            <person name="Vandamme P."/>
        </authorList>
    </citation>
    <scope>NUCLEOTIDE SEQUENCE [LARGE SCALE GENOMIC DNA]</scope>
    <source>
        <strain evidence="1 2">LMG 1699</strain>
    </source>
</reference>
<organism evidence="1 2">
    <name type="scientific">Acetobacter malorum</name>
    <dbReference type="NCBI Taxonomy" id="178901"/>
    <lineage>
        <taxon>Bacteria</taxon>
        <taxon>Pseudomonadati</taxon>
        <taxon>Pseudomonadota</taxon>
        <taxon>Alphaproteobacteria</taxon>
        <taxon>Acetobacterales</taxon>
        <taxon>Acetobacteraceae</taxon>
        <taxon>Acetobacter</taxon>
    </lineage>
</organism>